<feature type="compositionally biased region" description="Basic and acidic residues" evidence="2">
    <location>
        <begin position="585"/>
        <end position="596"/>
    </location>
</feature>
<feature type="region of interest" description="Disordered" evidence="2">
    <location>
        <begin position="27"/>
        <end position="123"/>
    </location>
</feature>
<keyword evidence="1" id="KW-0175">Coiled coil</keyword>
<name>A0AAD7AUA8_9AGAR</name>
<feature type="compositionally biased region" description="Basic and acidic residues" evidence="2">
    <location>
        <begin position="97"/>
        <end position="113"/>
    </location>
</feature>
<dbReference type="InterPro" id="IPR045063">
    <property type="entry name" value="Dynamin_N"/>
</dbReference>
<dbReference type="Pfam" id="PF00350">
    <property type="entry name" value="Dynamin_N"/>
    <property type="match status" value="1"/>
</dbReference>
<evidence type="ECO:0000256" key="2">
    <source>
        <dbReference type="SAM" id="MobiDB-lite"/>
    </source>
</evidence>
<evidence type="ECO:0000259" key="4">
    <source>
        <dbReference type="Pfam" id="PF24564"/>
    </source>
</evidence>
<keyword evidence="6" id="KW-1185">Reference proteome</keyword>
<reference evidence="5" key="1">
    <citation type="submission" date="2023-03" db="EMBL/GenBank/DDBJ databases">
        <title>Massive genome expansion in bonnet fungi (Mycena s.s.) driven by repeated elements and novel gene families across ecological guilds.</title>
        <authorList>
            <consortium name="Lawrence Berkeley National Laboratory"/>
            <person name="Harder C.B."/>
            <person name="Miyauchi S."/>
            <person name="Viragh M."/>
            <person name="Kuo A."/>
            <person name="Thoen E."/>
            <person name="Andreopoulos B."/>
            <person name="Lu D."/>
            <person name="Skrede I."/>
            <person name="Drula E."/>
            <person name="Henrissat B."/>
            <person name="Morin E."/>
            <person name="Kohler A."/>
            <person name="Barry K."/>
            <person name="LaButti K."/>
            <person name="Morin E."/>
            <person name="Salamov A."/>
            <person name="Lipzen A."/>
            <person name="Mereny Z."/>
            <person name="Hegedus B."/>
            <person name="Baldrian P."/>
            <person name="Stursova M."/>
            <person name="Weitz H."/>
            <person name="Taylor A."/>
            <person name="Grigoriev I.V."/>
            <person name="Nagy L.G."/>
            <person name="Martin F."/>
            <person name="Kauserud H."/>
        </authorList>
    </citation>
    <scope>NUCLEOTIDE SEQUENCE</scope>
    <source>
        <strain evidence="5">CBHHK002</strain>
    </source>
</reference>
<feature type="compositionally biased region" description="Basic and acidic residues" evidence="2">
    <location>
        <begin position="534"/>
        <end position="544"/>
    </location>
</feature>
<proteinExistence type="predicted"/>
<dbReference type="InterPro" id="IPR027417">
    <property type="entry name" value="P-loop_NTPase"/>
</dbReference>
<feature type="coiled-coil region" evidence="1">
    <location>
        <begin position="469"/>
        <end position="517"/>
    </location>
</feature>
<dbReference type="PANTHER" id="PTHR36681:SF3">
    <property type="entry name" value="NUCLEAR GTPASE, GERMINAL CENTER-ASSOCIATED, TANDEM DUPLICATE 3"/>
    <property type="match status" value="1"/>
</dbReference>
<dbReference type="Gene3D" id="3.40.50.300">
    <property type="entry name" value="P-loop containing nucleotide triphosphate hydrolases"/>
    <property type="match status" value="1"/>
</dbReference>
<evidence type="ECO:0008006" key="7">
    <source>
        <dbReference type="Google" id="ProtNLM"/>
    </source>
</evidence>
<dbReference type="Pfam" id="PF24564">
    <property type="entry name" value="DUF7605"/>
    <property type="match status" value="1"/>
</dbReference>
<feature type="coiled-coil region" evidence="1">
    <location>
        <begin position="674"/>
        <end position="701"/>
    </location>
</feature>
<dbReference type="InterPro" id="IPR056024">
    <property type="entry name" value="DUF7605"/>
</dbReference>
<feature type="compositionally biased region" description="Polar residues" evidence="2">
    <location>
        <begin position="56"/>
        <end position="70"/>
    </location>
</feature>
<evidence type="ECO:0000313" key="6">
    <source>
        <dbReference type="Proteomes" id="UP001218218"/>
    </source>
</evidence>
<sequence>MSHYKENMGQSASVKMEPKEFKILALNPSNGVKVKGEPSSPTTVKPEYENVMLSAPQITSDPSTSKNATESVAFKGAKNDLGSAALDDAMGPDPDATEPKNQDTDAPVKERVPPPRPNDATDYKVYTSPADIAYTPEHALQEGSKMVNKLASSIQVLQLGPRRKEVWLRDTTSLRAQGAPSTLIAVCGATGAGKSSILNAILDDNIVPTSGMRACTAVVTEIAHHKKKTIDADVSFLSNEEWKAELQILLSDLVEEDGTLKRSTDLKSDAGVAWHKVHAVYPTLSQERLVKMTPDQIIAKDPKIEKILGKTKNIVAKNSKAFAIEIGKYIDSKDQRRGKDKEKKKDKDANTPALWPLIRQVNVRCSAAALATGAILVDLPGTGDANAARNSIAKEYMKKANCIWILAPIMRAVDSKIAKDLLGDAFRNQLMMDGGYTDTTITFIATKCDDVSCTEIIQALPQLHDNPQLDEIQEKIERIADETTETKKQKAAADKLVKSVEAELKRFRAIHAEYKEQLECFEDGKPFVPRLTAKNKEKRTETKPPKGTKRKNSRGGKRGSPKRLRSESVDRDGDEDDKMDDSDSDLFKSDSDRSDIDSDEEDKDDSDNDSDEEQDSDREKDSDRENSDHEDSDHEDSDHEDSDREDSNIDVDEIEEEVTAETIKHNIAEAKKPMDDARQRLNGARKLKKEALDHLATLKKKATTAQKDKNAFCSLKRSEYSRDVLKEDFRTGLKDLDEAAAEERDPANFDPSVPIRDYSAIDLPVFTVSSRDYVRIKQQVKGDGEPICFSNVRDTGIPELQAWCHQLTKSSRERAAKTFMKQLGAFASDIRQYVAGIGQVTSLDRESLREKWESGEQDAPEPIDEQDPFTAILGGTGLYTMPQSVPKRDRYGELIGITPRLVAEFGKVVETSVESLKEHLRDGLEERCRIGAASAAEAAVPTSDDFASSMHWASYRATLRRNGEYRRDLNVELVNPFTRNIAQTWQKTFEADIFSPLLDGIIACINKVVGDVERSAAPGLKDRTRLQGENCLESARVALDKTMSSVKEALNNEQKEVSRSLAPHVQSELIDGYSAAMEERGPGSVARQKASFRSYIVGCKDDIFEEGADVILEKLTGAADAVGQTLTAALNDLAEKCEVNLAVLWEGVRDDPAQVTARSEVVTEVNRVLEQVQFFSAAENARHVPNEDTVME</sequence>
<comment type="caution">
    <text evidence="5">The sequence shown here is derived from an EMBL/GenBank/DDBJ whole genome shotgun (WGS) entry which is preliminary data.</text>
</comment>
<gene>
    <name evidence="5" type="ORF">DFH08DRAFT_919657</name>
</gene>
<organism evidence="5 6">
    <name type="scientific">Mycena albidolilacea</name>
    <dbReference type="NCBI Taxonomy" id="1033008"/>
    <lineage>
        <taxon>Eukaryota</taxon>
        <taxon>Fungi</taxon>
        <taxon>Dikarya</taxon>
        <taxon>Basidiomycota</taxon>
        <taxon>Agaricomycotina</taxon>
        <taxon>Agaricomycetes</taxon>
        <taxon>Agaricomycetidae</taxon>
        <taxon>Agaricales</taxon>
        <taxon>Marasmiineae</taxon>
        <taxon>Mycenaceae</taxon>
        <taxon>Mycena</taxon>
    </lineage>
</organism>
<feature type="compositionally biased region" description="Basic residues" evidence="2">
    <location>
        <begin position="546"/>
        <end position="563"/>
    </location>
</feature>
<feature type="compositionally biased region" description="Acidic residues" evidence="2">
    <location>
        <begin position="648"/>
        <end position="657"/>
    </location>
</feature>
<dbReference type="EMBL" id="JARIHO010000001">
    <property type="protein sequence ID" value="KAJ7368218.1"/>
    <property type="molecule type" value="Genomic_DNA"/>
</dbReference>
<accession>A0AAD7AUA8</accession>
<protein>
    <recommendedName>
        <fullName evidence="7">Nuclear GTPase SLIP-GC</fullName>
    </recommendedName>
</protein>
<dbReference type="AlphaFoldDB" id="A0AAD7AUA8"/>
<feature type="compositionally biased region" description="Basic and acidic residues" evidence="2">
    <location>
        <begin position="617"/>
        <end position="632"/>
    </location>
</feature>
<dbReference type="SUPFAM" id="SSF52540">
    <property type="entry name" value="P-loop containing nucleoside triphosphate hydrolases"/>
    <property type="match status" value="1"/>
</dbReference>
<feature type="domain" description="DUF7605" evidence="4">
    <location>
        <begin position="936"/>
        <end position="1096"/>
    </location>
</feature>
<dbReference type="PANTHER" id="PTHR36681">
    <property type="entry name" value="NUCLEAR GTPASE, GERMINAL CENTER-ASSOCIATED, TANDEM DUPLICATE 3"/>
    <property type="match status" value="1"/>
</dbReference>
<evidence type="ECO:0000256" key="1">
    <source>
        <dbReference type="SAM" id="Coils"/>
    </source>
</evidence>
<feature type="compositionally biased region" description="Acidic residues" evidence="2">
    <location>
        <begin position="572"/>
        <end position="584"/>
    </location>
</feature>
<feature type="domain" description="Dynamin N-terminal" evidence="3">
    <location>
        <begin position="184"/>
        <end position="419"/>
    </location>
</feature>
<feature type="region of interest" description="Disordered" evidence="2">
    <location>
        <begin position="530"/>
        <end position="657"/>
    </location>
</feature>
<dbReference type="Proteomes" id="UP001218218">
    <property type="component" value="Unassembled WGS sequence"/>
</dbReference>
<evidence type="ECO:0000259" key="3">
    <source>
        <dbReference type="Pfam" id="PF00350"/>
    </source>
</evidence>
<evidence type="ECO:0000313" key="5">
    <source>
        <dbReference type="EMBL" id="KAJ7368218.1"/>
    </source>
</evidence>
<feature type="compositionally biased region" description="Acidic residues" evidence="2">
    <location>
        <begin position="597"/>
        <end position="616"/>
    </location>
</feature>